<name>A0A382UYE3_9ZZZZ</name>
<dbReference type="Pfam" id="PF02776">
    <property type="entry name" value="TPP_enzyme_N"/>
    <property type="match status" value="1"/>
</dbReference>
<dbReference type="GO" id="GO:0050660">
    <property type="term" value="F:flavin adenine dinucleotide binding"/>
    <property type="evidence" value="ECO:0007669"/>
    <property type="project" value="TreeGrafter"/>
</dbReference>
<dbReference type="GO" id="GO:0030976">
    <property type="term" value="F:thiamine pyrophosphate binding"/>
    <property type="evidence" value="ECO:0007669"/>
    <property type="project" value="InterPro"/>
</dbReference>
<dbReference type="GO" id="GO:0003984">
    <property type="term" value="F:acetolactate synthase activity"/>
    <property type="evidence" value="ECO:0007669"/>
    <property type="project" value="TreeGrafter"/>
</dbReference>
<dbReference type="GO" id="GO:0009097">
    <property type="term" value="P:isoleucine biosynthetic process"/>
    <property type="evidence" value="ECO:0007669"/>
    <property type="project" value="TreeGrafter"/>
</dbReference>
<dbReference type="CDD" id="cd07035">
    <property type="entry name" value="TPP_PYR_POX_like"/>
    <property type="match status" value="1"/>
</dbReference>
<dbReference type="GO" id="GO:0005948">
    <property type="term" value="C:acetolactate synthase complex"/>
    <property type="evidence" value="ECO:0007669"/>
    <property type="project" value="TreeGrafter"/>
</dbReference>
<proteinExistence type="inferred from homology"/>
<feature type="domain" description="Thiamine pyrophosphate enzyme N-terminal TPP-binding" evidence="2">
    <location>
        <begin position="4"/>
        <end position="115"/>
    </location>
</feature>
<dbReference type="AlphaFoldDB" id="A0A382UYE3"/>
<organism evidence="3">
    <name type="scientific">marine metagenome</name>
    <dbReference type="NCBI Taxonomy" id="408172"/>
    <lineage>
        <taxon>unclassified sequences</taxon>
        <taxon>metagenomes</taxon>
        <taxon>ecological metagenomes</taxon>
    </lineage>
</organism>
<dbReference type="InterPro" id="IPR045229">
    <property type="entry name" value="TPP_enz"/>
</dbReference>
<dbReference type="Gene3D" id="3.40.50.970">
    <property type="match status" value="1"/>
</dbReference>
<evidence type="ECO:0000259" key="2">
    <source>
        <dbReference type="Pfam" id="PF02776"/>
    </source>
</evidence>
<evidence type="ECO:0000256" key="1">
    <source>
        <dbReference type="ARBA" id="ARBA00007812"/>
    </source>
</evidence>
<dbReference type="PANTHER" id="PTHR18968">
    <property type="entry name" value="THIAMINE PYROPHOSPHATE ENZYMES"/>
    <property type="match status" value="1"/>
</dbReference>
<dbReference type="InterPro" id="IPR012001">
    <property type="entry name" value="Thiamin_PyroP_enz_TPP-bd_dom"/>
</dbReference>
<gene>
    <name evidence="3" type="ORF">METZ01_LOCUS391572</name>
</gene>
<protein>
    <recommendedName>
        <fullName evidence="2">Thiamine pyrophosphate enzyme N-terminal TPP-binding domain-containing protein</fullName>
    </recommendedName>
</protein>
<dbReference type="GO" id="GO:0009099">
    <property type="term" value="P:L-valine biosynthetic process"/>
    <property type="evidence" value="ECO:0007669"/>
    <property type="project" value="TreeGrafter"/>
</dbReference>
<dbReference type="PANTHER" id="PTHR18968:SF142">
    <property type="entry name" value="ACETOLACTATE SYNTHASE"/>
    <property type="match status" value="1"/>
</dbReference>
<comment type="similarity">
    <text evidence="1">Belongs to the TPP enzyme family.</text>
</comment>
<evidence type="ECO:0000313" key="3">
    <source>
        <dbReference type="EMBL" id="SVD38718.1"/>
    </source>
</evidence>
<feature type="non-terminal residue" evidence="3">
    <location>
        <position position="150"/>
    </location>
</feature>
<dbReference type="EMBL" id="UINC01147407">
    <property type="protein sequence ID" value="SVD38718.1"/>
    <property type="molecule type" value="Genomic_DNA"/>
</dbReference>
<sequence>MKKRVTDIVASFLVENGIKDVFFLTGGGAMFLNDGIESNSNINAICNHHEQACAMGAVGYAKYKNGLAAVMMSTGCGSTNSITGLLDAWQDNTPVIFISGQIKRKETSRNAKTTLRQFGVQEADIVTIVDSLTKYAVMINEPKDILYHLE</sequence>
<dbReference type="InterPro" id="IPR029061">
    <property type="entry name" value="THDP-binding"/>
</dbReference>
<accession>A0A382UYE3</accession>
<reference evidence="3" key="1">
    <citation type="submission" date="2018-05" db="EMBL/GenBank/DDBJ databases">
        <authorList>
            <person name="Lanie J.A."/>
            <person name="Ng W.-L."/>
            <person name="Kazmierczak K.M."/>
            <person name="Andrzejewski T.M."/>
            <person name="Davidsen T.M."/>
            <person name="Wayne K.J."/>
            <person name="Tettelin H."/>
            <person name="Glass J.I."/>
            <person name="Rusch D."/>
            <person name="Podicherti R."/>
            <person name="Tsui H.-C.T."/>
            <person name="Winkler M.E."/>
        </authorList>
    </citation>
    <scope>NUCLEOTIDE SEQUENCE</scope>
</reference>
<dbReference type="SUPFAM" id="SSF52518">
    <property type="entry name" value="Thiamin diphosphate-binding fold (THDP-binding)"/>
    <property type="match status" value="1"/>
</dbReference>